<protein>
    <submittedName>
        <fullName evidence="1">Uncharacterized protein</fullName>
    </submittedName>
</protein>
<gene>
    <name evidence="1" type="ORF">L6452_08961</name>
</gene>
<evidence type="ECO:0000313" key="1">
    <source>
        <dbReference type="EMBL" id="KAI3746527.1"/>
    </source>
</evidence>
<reference evidence="1 2" key="2">
    <citation type="journal article" date="2022" name="Mol. Ecol. Resour.">
        <title>The genomes of chicory, endive, great burdock and yacon provide insights into Asteraceae paleo-polyploidization history and plant inulin production.</title>
        <authorList>
            <person name="Fan W."/>
            <person name="Wang S."/>
            <person name="Wang H."/>
            <person name="Wang A."/>
            <person name="Jiang F."/>
            <person name="Liu H."/>
            <person name="Zhao H."/>
            <person name="Xu D."/>
            <person name="Zhang Y."/>
        </authorList>
    </citation>
    <scope>NUCLEOTIDE SEQUENCE [LARGE SCALE GENOMIC DNA]</scope>
    <source>
        <strain evidence="2">cv. Niubang</strain>
    </source>
</reference>
<keyword evidence="2" id="KW-1185">Reference proteome</keyword>
<evidence type="ECO:0000313" key="2">
    <source>
        <dbReference type="Proteomes" id="UP001055879"/>
    </source>
</evidence>
<accession>A0ACB9DIY2</accession>
<dbReference type="EMBL" id="CM042049">
    <property type="protein sequence ID" value="KAI3746527.1"/>
    <property type="molecule type" value="Genomic_DNA"/>
</dbReference>
<dbReference type="Proteomes" id="UP001055879">
    <property type="component" value="Linkage Group LG03"/>
</dbReference>
<comment type="caution">
    <text evidence="1">The sequence shown here is derived from an EMBL/GenBank/DDBJ whole genome shotgun (WGS) entry which is preliminary data.</text>
</comment>
<name>A0ACB9DIY2_ARCLA</name>
<reference evidence="2" key="1">
    <citation type="journal article" date="2022" name="Mol. Ecol. Resour.">
        <title>The genomes of chicory, endive, great burdock and yacon provide insights into Asteraceae palaeo-polyploidization history and plant inulin production.</title>
        <authorList>
            <person name="Fan W."/>
            <person name="Wang S."/>
            <person name="Wang H."/>
            <person name="Wang A."/>
            <person name="Jiang F."/>
            <person name="Liu H."/>
            <person name="Zhao H."/>
            <person name="Xu D."/>
            <person name="Zhang Y."/>
        </authorList>
    </citation>
    <scope>NUCLEOTIDE SEQUENCE [LARGE SCALE GENOMIC DNA]</scope>
    <source>
        <strain evidence="2">cv. Niubang</strain>
    </source>
</reference>
<organism evidence="1 2">
    <name type="scientific">Arctium lappa</name>
    <name type="common">Greater burdock</name>
    <name type="synonym">Lappa major</name>
    <dbReference type="NCBI Taxonomy" id="4217"/>
    <lineage>
        <taxon>Eukaryota</taxon>
        <taxon>Viridiplantae</taxon>
        <taxon>Streptophyta</taxon>
        <taxon>Embryophyta</taxon>
        <taxon>Tracheophyta</taxon>
        <taxon>Spermatophyta</taxon>
        <taxon>Magnoliopsida</taxon>
        <taxon>eudicotyledons</taxon>
        <taxon>Gunneridae</taxon>
        <taxon>Pentapetalae</taxon>
        <taxon>asterids</taxon>
        <taxon>campanulids</taxon>
        <taxon>Asterales</taxon>
        <taxon>Asteraceae</taxon>
        <taxon>Carduoideae</taxon>
        <taxon>Cardueae</taxon>
        <taxon>Arctiinae</taxon>
        <taxon>Arctium</taxon>
    </lineage>
</organism>
<sequence length="130" mass="14331">MILKLIQISQNVDVDGEEPHAGLIVSISNDNPALVTCVDDERLEFQDDDLVVFSEVHGMAELNDGKLRKIKSCRLYSLYLEENTTNFGSYVKGCIVTQVKQPKNIGQAKSTVVASATALINPRLQIQKAL</sequence>
<proteinExistence type="predicted"/>